<dbReference type="Proteomes" id="UP000007322">
    <property type="component" value="Chromosome 5"/>
</dbReference>
<dbReference type="InterPro" id="IPR001680">
    <property type="entry name" value="WD40_rpt"/>
</dbReference>
<gene>
    <name evidence="1" type="ORF">MYCTH_2308285</name>
</gene>
<dbReference type="AlphaFoldDB" id="G2QJK8"/>
<protein>
    <submittedName>
        <fullName evidence="1">Uncharacterized protein</fullName>
    </submittedName>
</protein>
<dbReference type="InParanoid" id="G2QJK8"/>
<evidence type="ECO:0000313" key="1">
    <source>
        <dbReference type="EMBL" id="AEO59765.1"/>
    </source>
</evidence>
<dbReference type="RefSeq" id="XP_003665010.1">
    <property type="nucleotide sequence ID" value="XM_003664962.1"/>
</dbReference>
<name>G2QJK8_THET4</name>
<proteinExistence type="predicted"/>
<dbReference type="InterPro" id="IPR015943">
    <property type="entry name" value="WD40/YVTN_repeat-like_dom_sf"/>
</dbReference>
<sequence length="99" mass="11445">MPRNWTCLQTLEGHTRAVYSIAWSHDATKLASAVDFDTFGPWITRQGEERLRLPPEYRPSSAAIIIWDLDSHRLCFRPHLVSSVRRQQSYRVAALSVSY</sequence>
<dbReference type="Gene3D" id="2.130.10.10">
    <property type="entry name" value="YVTN repeat-like/Quinoprotein amine dehydrogenase"/>
    <property type="match status" value="1"/>
</dbReference>
<dbReference type="VEuPathDB" id="FungiDB:MYCTH_2308285"/>
<dbReference type="HOGENOM" id="CLU_2321980_0_0_1"/>
<evidence type="ECO:0000313" key="2">
    <source>
        <dbReference type="Proteomes" id="UP000007322"/>
    </source>
</evidence>
<dbReference type="GeneID" id="11507038"/>
<dbReference type="EMBL" id="CP003006">
    <property type="protein sequence ID" value="AEO59765.1"/>
    <property type="molecule type" value="Genomic_DNA"/>
</dbReference>
<accession>G2QJK8</accession>
<dbReference type="Pfam" id="PF00400">
    <property type="entry name" value="WD40"/>
    <property type="match status" value="1"/>
</dbReference>
<dbReference type="KEGG" id="mtm:MYCTH_2308285"/>
<reference evidence="1 2" key="1">
    <citation type="journal article" date="2011" name="Nat. Biotechnol.">
        <title>Comparative genomic analysis of the thermophilic biomass-degrading fungi Myceliophthora thermophila and Thielavia terrestris.</title>
        <authorList>
            <person name="Berka R.M."/>
            <person name="Grigoriev I.V."/>
            <person name="Otillar R."/>
            <person name="Salamov A."/>
            <person name="Grimwood J."/>
            <person name="Reid I."/>
            <person name="Ishmael N."/>
            <person name="John T."/>
            <person name="Darmond C."/>
            <person name="Moisan M.-C."/>
            <person name="Henrissat B."/>
            <person name="Coutinho P.M."/>
            <person name="Lombard V."/>
            <person name="Natvig D.O."/>
            <person name="Lindquist E."/>
            <person name="Schmutz J."/>
            <person name="Lucas S."/>
            <person name="Harris P."/>
            <person name="Powlowski J."/>
            <person name="Bellemare A."/>
            <person name="Taylor D."/>
            <person name="Butler G."/>
            <person name="de Vries R.P."/>
            <person name="Allijn I.E."/>
            <person name="van den Brink J."/>
            <person name="Ushinsky S."/>
            <person name="Storms R."/>
            <person name="Powell A.J."/>
            <person name="Paulsen I.T."/>
            <person name="Elbourne L.D.H."/>
            <person name="Baker S.E."/>
            <person name="Magnuson J."/>
            <person name="LaBoissiere S."/>
            <person name="Clutterbuck A.J."/>
            <person name="Martinez D."/>
            <person name="Wogulis M."/>
            <person name="de Leon A.L."/>
            <person name="Rey M.W."/>
            <person name="Tsang A."/>
        </authorList>
    </citation>
    <scope>NUCLEOTIDE SEQUENCE [LARGE SCALE GENOMIC DNA]</scope>
    <source>
        <strain evidence="2">ATCC 42464 / BCRC 31852 / DSM 1799</strain>
    </source>
</reference>
<dbReference type="SUPFAM" id="SSF50978">
    <property type="entry name" value="WD40 repeat-like"/>
    <property type="match status" value="1"/>
</dbReference>
<keyword evidence="2" id="KW-1185">Reference proteome</keyword>
<dbReference type="OrthoDB" id="5240432at2759"/>
<organism evidence="1 2">
    <name type="scientific">Thermothelomyces thermophilus (strain ATCC 42464 / BCRC 31852 / DSM 1799)</name>
    <name type="common">Sporotrichum thermophile</name>
    <dbReference type="NCBI Taxonomy" id="573729"/>
    <lineage>
        <taxon>Eukaryota</taxon>
        <taxon>Fungi</taxon>
        <taxon>Dikarya</taxon>
        <taxon>Ascomycota</taxon>
        <taxon>Pezizomycotina</taxon>
        <taxon>Sordariomycetes</taxon>
        <taxon>Sordariomycetidae</taxon>
        <taxon>Sordariales</taxon>
        <taxon>Chaetomiaceae</taxon>
        <taxon>Thermothelomyces</taxon>
    </lineage>
</organism>
<dbReference type="InterPro" id="IPR036322">
    <property type="entry name" value="WD40_repeat_dom_sf"/>
</dbReference>